<evidence type="ECO:0000313" key="1">
    <source>
        <dbReference type="EMBL" id="PHN04421.1"/>
    </source>
</evidence>
<proteinExistence type="predicted"/>
<dbReference type="Proteomes" id="UP000223913">
    <property type="component" value="Unassembled WGS sequence"/>
</dbReference>
<dbReference type="RefSeq" id="WP_099151994.1">
    <property type="nucleotide sequence ID" value="NZ_PDUD01000025.1"/>
</dbReference>
<keyword evidence="2" id="KW-1185">Reference proteome</keyword>
<organism evidence="1 2">
    <name type="scientific">Flavilitoribacter nigricans (strain ATCC 23147 / DSM 23189 / NBRC 102662 / NCIMB 1420 / SS-2)</name>
    <name type="common">Lewinella nigricans</name>
    <dbReference type="NCBI Taxonomy" id="1122177"/>
    <lineage>
        <taxon>Bacteria</taxon>
        <taxon>Pseudomonadati</taxon>
        <taxon>Bacteroidota</taxon>
        <taxon>Saprospiria</taxon>
        <taxon>Saprospirales</taxon>
        <taxon>Lewinellaceae</taxon>
        <taxon>Flavilitoribacter</taxon>
    </lineage>
</organism>
<accession>A0A2D0N7D1</accession>
<comment type="caution">
    <text evidence="1">The sequence shown here is derived from an EMBL/GenBank/DDBJ whole genome shotgun (WGS) entry which is preliminary data.</text>
</comment>
<name>A0A2D0N7D1_FLAN2</name>
<reference evidence="1 2" key="1">
    <citation type="submission" date="2017-10" db="EMBL/GenBank/DDBJ databases">
        <title>The draft genome sequence of Lewinella nigricans NBRC 102662.</title>
        <authorList>
            <person name="Wang K."/>
        </authorList>
    </citation>
    <scope>NUCLEOTIDE SEQUENCE [LARGE SCALE GENOMIC DNA]</scope>
    <source>
        <strain evidence="1 2">NBRC 102662</strain>
    </source>
</reference>
<dbReference type="OrthoDB" id="662693at2"/>
<dbReference type="EMBL" id="PDUD01000025">
    <property type="protein sequence ID" value="PHN04421.1"/>
    <property type="molecule type" value="Genomic_DNA"/>
</dbReference>
<gene>
    <name evidence="1" type="ORF">CRP01_20645</name>
</gene>
<protein>
    <submittedName>
        <fullName evidence="1">Uncharacterized protein</fullName>
    </submittedName>
</protein>
<sequence length="353" mass="40996">MKTFINSLIFTLTLTVVTFGNAFATPYYNNSGDDAPSTLFEHMQTTQLLQVTMEMDIETLIDNKKTNEFFPAKFSFKNSQGMMTDWDIEVRSRGRFRRMTCEFPPLKLKFPKKEMKAEGFGKHNDVKLVTHCMDDKKAVETLFREYLTYQLYAKLTDASFRTQLISITYRDSKTGAETSTYGILIEDADELAERMNKEECENCFGLTASAYNQSNLQIHDLYQYMIGNTDWSLKMARNMKVLNPRTDGGERLVAPYDFDFSGLVNADYAKPNADLQQKDVRDRYYIGADWTADEWTTTIKLFQDKKMELMMTIDQFDMLNNKAKKDMKKYLESFYSELDQGFIPQNYLALNGN</sequence>
<dbReference type="AlphaFoldDB" id="A0A2D0N7D1"/>
<evidence type="ECO:0000313" key="2">
    <source>
        <dbReference type="Proteomes" id="UP000223913"/>
    </source>
</evidence>